<protein>
    <submittedName>
        <fullName evidence="4">TetR/AcrR family transcriptional regulator</fullName>
    </submittedName>
</protein>
<dbReference type="PANTHER" id="PTHR30055:SF226">
    <property type="entry name" value="HTH-TYPE TRANSCRIPTIONAL REGULATOR PKSA"/>
    <property type="match status" value="1"/>
</dbReference>
<reference evidence="4" key="1">
    <citation type="submission" date="2022-03" db="EMBL/GenBank/DDBJ databases">
        <title>Streptomyces 7R015 and 7R016 isolated from Barleria lupulina in Thailand.</title>
        <authorList>
            <person name="Kanchanasin P."/>
            <person name="Phongsopitanun W."/>
            <person name="Tanasupawat S."/>
        </authorList>
    </citation>
    <scope>NUCLEOTIDE SEQUENCE</scope>
    <source>
        <strain evidence="4">7R016</strain>
    </source>
</reference>
<dbReference type="EMBL" id="JALDAX010000011">
    <property type="protein sequence ID" value="MCI3243442.1"/>
    <property type="molecule type" value="Genomic_DNA"/>
</dbReference>
<feature type="DNA-binding region" description="H-T-H motif" evidence="2">
    <location>
        <begin position="33"/>
        <end position="52"/>
    </location>
</feature>
<proteinExistence type="predicted"/>
<feature type="domain" description="HTH tetR-type" evidence="3">
    <location>
        <begin position="10"/>
        <end position="70"/>
    </location>
</feature>
<dbReference type="SUPFAM" id="SSF48498">
    <property type="entry name" value="Tetracyclin repressor-like, C-terminal domain"/>
    <property type="match status" value="1"/>
</dbReference>
<evidence type="ECO:0000313" key="4">
    <source>
        <dbReference type="EMBL" id="MCI3243442.1"/>
    </source>
</evidence>
<accession>A0ABS9XPA7</accession>
<evidence type="ECO:0000313" key="5">
    <source>
        <dbReference type="Proteomes" id="UP001165270"/>
    </source>
</evidence>
<keyword evidence="5" id="KW-1185">Reference proteome</keyword>
<dbReference type="Pfam" id="PF17940">
    <property type="entry name" value="TetR_C_31"/>
    <property type="match status" value="1"/>
</dbReference>
<sequence>MTPTSAERGKETRVRLLDAASRLIAEEGWGAVTTRKVAERAGLRPGLVHYHFSTVTDLLVEASLGEVRREVERSLAALRQEIDPAAGVEQVLAMAEAYTPDDQLTVLFTEVLLAATRHERLRAELAVLIREFRAALADWLRASAGLDDAEATAVVFSALLDGLVLHRLVDPSLTAQPITGPLRRLVGAKEATGATDAGRS</sequence>
<dbReference type="InterPro" id="IPR036271">
    <property type="entry name" value="Tet_transcr_reg_TetR-rel_C_sf"/>
</dbReference>
<dbReference type="InterPro" id="IPR041583">
    <property type="entry name" value="TetR_C_31"/>
</dbReference>
<gene>
    <name evidence="4" type="ORF">MQN93_27330</name>
</gene>
<dbReference type="PRINTS" id="PR00455">
    <property type="entry name" value="HTHTETR"/>
</dbReference>
<dbReference type="InterPro" id="IPR050109">
    <property type="entry name" value="HTH-type_TetR-like_transc_reg"/>
</dbReference>
<name>A0ABS9XPA7_9ACTN</name>
<dbReference type="SUPFAM" id="SSF46689">
    <property type="entry name" value="Homeodomain-like"/>
    <property type="match status" value="1"/>
</dbReference>
<dbReference type="InterPro" id="IPR009057">
    <property type="entry name" value="Homeodomain-like_sf"/>
</dbReference>
<dbReference type="RefSeq" id="WP_016432964.1">
    <property type="nucleotide sequence ID" value="NZ_JALDAX010000011.1"/>
</dbReference>
<dbReference type="PROSITE" id="PS50977">
    <property type="entry name" value="HTH_TETR_2"/>
    <property type="match status" value="1"/>
</dbReference>
<comment type="caution">
    <text evidence="4">The sequence shown here is derived from an EMBL/GenBank/DDBJ whole genome shotgun (WGS) entry which is preliminary data.</text>
</comment>
<evidence type="ECO:0000259" key="3">
    <source>
        <dbReference type="PROSITE" id="PS50977"/>
    </source>
</evidence>
<evidence type="ECO:0000256" key="2">
    <source>
        <dbReference type="PROSITE-ProRule" id="PRU00335"/>
    </source>
</evidence>
<dbReference type="InterPro" id="IPR001647">
    <property type="entry name" value="HTH_TetR"/>
</dbReference>
<dbReference type="PANTHER" id="PTHR30055">
    <property type="entry name" value="HTH-TYPE TRANSCRIPTIONAL REGULATOR RUTR"/>
    <property type="match status" value="1"/>
</dbReference>
<dbReference type="Pfam" id="PF00440">
    <property type="entry name" value="TetR_N"/>
    <property type="match status" value="1"/>
</dbReference>
<dbReference type="Gene3D" id="1.10.357.10">
    <property type="entry name" value="Tetracycline Repressor, domain 2"/>
    <property type="match status" value="1"/>
</dbReference>
<keyword evidence="1 2" id="KW-0238">DNA-binding</keyword>
<organism evidence="4 5">
    <name type="scientific">Streptomyces spinosisporus</name>
    <dbReference type="NCBI Taxonomy" id="2927582"/>
    <lineage>
        <taxon>Bacteria</taxon>
        <taxon>Bacillati</taxon>
        <taxon>Actinomycetota</taxon>
        <taxon>Actinomycetes</taxon>
        <taxon>Kitasatosporales</taxon>
        <taxon>Streptomycetaceae</taxon>
        <taxon>Streptomyces</taxon>
    </lineage>
</organism>
<dbReference type="Proteomes" id="UP001165270">
    <property type="component" value="Unassembled WGS sequence"/>
</dbReference>
<evidence type="ECO:0000256" key="1">
    <source>
        <dbReference type="ARBA" id="ARBA00023125"/>
    </source>
</evidence>